<dbReference type="InterPro" id="IPR024425">
    <property type="entry name" value="LiaF-like_C"/>
</dbReference>
<feature type="compositionally biased region" description="Basic and acidic residues" evidence="1">
    <location>
        <begin position="1"/>
        <end position="10"/>
    </location>
</feature>
<evidence type="ECO:0000313" key="4">
    <source>
        <dbReference type="EMBL" id="GAA1154568.1"/>
    </source>
</evidence>
<dbReference type="Proteomes" id="UP001501371">
    <property type="component" value="Unassembled WGS sequence"/>
</dbReference>
<accession>A0ABP4F789</accession>
<reference evidence="5" key="1">
    <citation type="journal article" date="2019" name="Int. J. Syst. Evol. Microbiol.">
        <title>The Global Catalogue of Microorganisms (GCM) 10K type strain sequencing project: providing services to taxonomists for standard genome sequencing and annotation.</title>
        <authorList>
            <consortium name="The Broad Institute Genomics Platform"/>
            <consortium name="The Broad Institute Genome Sequencing Center for Infectious Disease"/>
            <person name="Wu L."/>
            <person name="Ma J."/>
        </authorList>
    </citation>
    <scope>NUCLEOTIDE SEQUENCE [LARGE SCALE GENOMIC DNA]</scope>
    <source>
        <strain evidence="5">JCM 12696</strain>
    </source>
</reference>
<evidence type="ECO:0000256" key="1">
    <source>
        <dbReference type="SAM" id="MobiDB-lite"/>
    </source>
</evidence>
<name>A0ABP4F789_9ACTN</name>
<gene>
    <name evidence="4" type="ORF">GCM10009654_07620</name>
</gene>
<evidence type="ECO:0000313" key="5">
    <source>
        <dbReference type="Proteomes" id="UP001501371"/>
    </source>
</evidence>
<comment type="caution">
    <text evidence="4">The sequence shown here is derived from an EMBL/GenBank/DDBJ whole genome shotgun (WGS) entry which is preliminary data.</text>
</comment>
<keyword evidence="5" id="KW-1185">Reference proteome</keyword>
<feature type="region of interest" description="Disordered" evidence="1">
    <location>
        <begin position="1"/>
        <end position="35"/>
    </location>
</feature>
<dbReference type="Pfam" id="PF09922">
    <property type="entry name" value="LiaF-like_C"/>
    <property type="match status" value="1"/>
</dbReference>
<dbReference type="Pfam" id="PF08044">
    <property type="entry name" value="DUF1707"/>
    <property type="match status" value="1"/>
</dbReference>
<evidence type="ECO:0000259" key="3">
    <source>
        <dbReference type="Pfam" id="PF09922"/>
    </source>
</evidence>
<dbReference type="PANTHER" id="PTHR40763">
    <property type="entry name" value="MEMBRANE PROTEIN-RELATED"/>
    <property type="match status" value="1"/>
</dbReference>
<dbReference type="PANTHER" id="PTHR40763:SF4">
    <property type="entry name" value="DUF1707 DOMAIN-CONTAINING PROTEIN"/>
    <property type="match status" value="1"/>
</dbReference>
<protein>
    <submittedName>
        <fullName evidence="4">DUF1707 domain-containing protein</fullName>
    </submittedName>
</protein>
<sequence length="236" mass="25439">MAVDLEKQPQKPDAPVRPAADPVPPPAAIRASDADRDRVADILREALAEGRLDAEEHAERIDSVYRAKTVGELEPLVRDLPAVGADGRTAAGPSAAVSYGYGPEESGAPAENLVAVFSSTTRRGRWRVGRKTQAFSLFGNVEIDLTEALFSQRTTVINATSIFGNVEVYVPENISLRGSGTGIFGNFEVVTLESSEPDAPVVVVNGFSVFGNVEAKPKRGKLITDLRRHLRKHFGY</sequence>
<evidence type="ECO:0000259" key="2">
    <source>
        <dbReference type="Pfam" id="PF08044"/>
    </source>
</evidence>
<dbReference type="EMBL" id="BAAAKV010000005">
    <property type="protein sequence ID" value="GAA1154568.1"/>
    <property type="molecule type" value="Genomic_DNA"/>
</dbReference>
<proteinExistence type="predicted"/>
<organism evidence="4 5">
    <name type="scientific">Streptomyces hebeiensis</name>
    <dbReference type="NCBI Taxonomy" id="229486"/>
    <lineage>
        <taxon>Bacteria</taxon>
        <taxon>Bacillati</taxon>
        <taxon>Actinomycetota</taxon>
        <taxon>Actinomycetes</taxon>
        <taxon>Kitasatosporales</taxon>
        <taxon>Streptomycetaceae</taxon>
        <taxon>Streptomyces</taxon>
    </lineage>
</organism>
<dbReference type="InterPro" id="IPR012551">
    <property type="entry name" value="DUF1707_SHOCT-like"/>
</dbReference>
<feature type="domain" description="Cell wall-active antibiotics response LiaF-like C-terminal" evidence="3">
    <location>
        <begin position="123"/>
        <end position="194"/>
    </location>
</feature>
<feature type="domain" description="DUF1707" evidence="2">
    <location>
        <begin position="29"/>
        <end position="81"/>
    </location>
</feature>